<keyword evidence="1" id="KW-0812">Transmembrane</keyword>
<keyword evidence="3" id="KW-1185">Reference proteome</keyword>
<organism evidence="2 3">
    <name type="scientific">Ventrimonas faecis</name>
    <dbReference type="NCBI Taxonomy" id="3133170"/>
    <lineage>
        <taxon>Bacteria</taxon>
        <taxon>Bacillati</taxon>
        <taxon>Bacillota</taxon>
        <taxon>Clostridia</taxon>
        <taxon>Lachnospirales</taxon>
        <taxon>Lachnospiraceae</taxon>
        <taxon>Ventrimonas</taxon>
    </lineage>
</organism>
<accession>A0ABV1HLX8</accession>
<proteinExistence type="predicted"/>
<evidence type="ECO:0000313" key="3">
    <source>
        <dbReference type="Proteomes" id="UP001437460"/>
    </source>
</evidence>
<keyword evidence="1" id="KW-0472">Membrane</keyword>
<evidence type="ECO:0008006" key="4">
    <source>
        <dbReference type="Google" id="ProtNLM"/>
    </source>
</evidence>
<dbReference type="EMBL" id="JBBMFJ010000010">
    <property type="protein sequence ID" value="MEQ2562832.1"/>
    <property type="molecule type" value="Genomic_DNA"/>
</dbReference>
<evidence type="ECO:0000256" key="1">
    <source>
        <dbReference type="SAM" id="Phobius"/>
    </source>
</evidence>
<evidence type="ECO:0000313" key="2">
    <source>
        <dbReference type="EMBL" id="MEQ2562832.1"/>
    </source>
</evidence>
<feature type="transmembrane region" description="Helical" evidence="1">
    <location>
        <begin position="6"/>
        <end position="25"/>
    </location>
</feature>
<gene>
    <name evidence="2" type="ORF">WMO41_06605</name>
</gene>
<protein>
    <recommendedName>
        <fullName evidence="4">CcmD family protein</fullName>
    </recommendedName>
</protein>
<dbReference type="Proteomes" id="UP001437460">
    <property type="component" value="Unassembled WGS sequence"/>
</dbReference>
<comment type="caution">
    <text evidence="2">The sequence shown here is derived from an EMBL/GenBank/DDBJ whole genome shotgun (WGS) entry which is preliminary data.</text>
</comment>
<keyword evidence="1" id="KW-1133">Transmembrane helix</keyword>
<name>A0ABV1HLX8_9FIRM</name>
<sequence>MGYMVALCIILYIVGVSIYLLVKFVRKKLDEARDRRFQREHQAASMAETAKEKPDEK</sequence>
<reference evidence="2 3" key="1">
    <citation type="submission" date="2024-03" db="EMBL/GenBank/DDBJ databases">
        <title>Human intestinal bacterial collection.</title>
        <authorList>
            <person name="Pauvert C."/>
            <person name="Hitch T.C.A."/>
            <person name="Clavel T."/>
        </authorList>
    </citation>
    <scope>NUCLEOTIDE SEQUENCE [LARGE SCALE GENOMIC DNA]</scope>
    <source>
        <strain evidence="2 3">CLA-AP-H27</strain>
    </source>
</reference>